<name>A0A1I2GMI3_9GAMM</name>
<keyword evidence="1" id="KW-0732">Signal</keyword>
<dbReference type="RefSeq" id="WP_026634625.1">
    <property type="nucleotide sequence ID" value="NZ_FONH01000009.1"/>
</dbReference>
<gene>
    <name evidence="2" type="ORF">SAMN02799615_02698</name>
</gene>
<accession>A0A1I2GMI3</accession>
<organism evidence="2 3">
    <name type="scientific">Dyella marensis</name>
    <dbReference type="NCBI Taxonomy" id="500610"/>
    <lineage>
        <taxon>Bacteria</taxon>
        <taxon>Pseudomonadati</taxon>
        <taxon>Pseudomonadota</taxon>
        <taxon>Gammaproteobacteria</taxon>
        <taxon>Lysobacterales</taxon>
        <taxon>Rhodanobacteraceae</taxon>
        <taxon>Dyella</taxon>
    </lineage>
</organism>
<sequence>MKSIVLVLALMPLAAQAGSATSYTMKGKIVGFTTEKNGVCHLAIDTPDFPQYSHAYHHLEDGDFCHVVRLAYQLNERVVVKANVYSYMAGNEGAITHGIENVELTRDGKAYWPPYGQSR</sequence>
<dbReference type="Proteomes" id="UP000199477">
    <property type="component" value="Unassembled WGS sequence"/>
</dbReference>
<dbReference type="AlphaFoldDB" id="A0A1I2GMI3"/>
<proteinExistence type="predicted"/>
<feature type="chain" id="PRO_5011435555" description="DUF5666 domain-containing protein" evidence="1">
    <location>
        <begin position="18"/>
        <end position="119"/>
    </location>
</feature>
<dbReference type="EMBL" id="FONH01000009">
    <property type="protein sequence ID" value="SFF18468.1"/>
    <property type="molecule type" value="Genomic_DNA"/>
</dbReference>
<evidence type="ECO:0000313" key="2">
    <source>
        <dbReference type="EMBL" id="SFF18468.1"/>
    </source>
</evidence>
<dbReference type="STRING" id="500610.SAMN02799615_02698"/>
<evidence type="ECO:0008006" key="4">
    <source>
        <dbReference type="Google" id="ProtNLM"/>
    </source>
</evidence>
<evidence type="ECO:0000256" key="1">
    <source>
        <dbReference type="SAM" id="SignalP"/>
    </source>
</evidence>
<keyword evidence="3" id="KW-1185">Reference proteome</keyword>
<reference evidence="3" key="1">
    <citation type="submission" date="2016-10" db="EMBL/GenBank/DDBJ databases">
        <authorList>
            <person name="Varghese N."/>
            <person name="Submissions S."/>
        </authorList>
    </citation>
    <scope>NUCLEOTIDE SEQUENCE [LARGE SCALE GENOMIC DNA]</scope>
    <source>
        <strain evidence="3">UNC178MFTsu3.1</strain>
    </source>
</reference>
<evidence type="ECO:0000313" key="3">
    <source>
        <dbReference type="Proteomes" id="UP000199477"/>
    </source>
</evidence>
<feature type="signal peptide" evidence="1">
    <location>
        <begin position="1"/>
        <end position="17"/>
    </location>
</feature>
<protein>
    <recommendedName>
        <fullName evidence="4">DUF5666 domain-containing protein</fullName>
    </recommendedName>
</protein>